<evidence type="ECO:0000256" key="6">
    <source>
        <dbReference type="ARBA" id="ARBA00023136"/>
    </source>
</evidence>
<evidence type="ECO:0000313" key="9">
    <source>
        <dbReference type="EMBL" id="PSR33389.1"/>
    </source>
</evidence>
<feature type="transmembrane region" description="Helical" evidence="7">
    <location>
        <begin position="291"/>
        <end position="308"/>
    </location>
</feature>
<reference evidence="9 10" key="1">
    <citation type="journal article" date="2014" name="BMC Genomics">
        <title>Comparison of environmental and isolate Sulfobacillus genomes reveals diverse carbon, sulfur, nitrogen, and hydrogen metabolisms.</title>
        <authorList>
            <person name="Justice N.B."/>
            <person name="Norman A."/>
            <person name="Brown C.T."/>
            <person name="Singh A."/>
            <person name="Thomas B.C."/>
            <person name="Banfield J.F."/>
        </authorList>
    </citation>
    <scope>NUCLEOTIDE SEQUENCE [LARGE SCALE GENOMIC DNA]</scope>
    <source>
        <strain evidence="9">AMDSBA4</strain>
    </source>
</reference>
<organism evidence="9 10">
    <name type="scientific">Sulfobacillus benefaciens</name>
    <dbReference type="NCBI Taxonomy" id="453960"/>
    <lineage>
        <taxon>Bacteria</taxon>
        <taxon>Bacillati</taxon>
        <taxon>Bacillota</taxon>
        <taxon>Clostridia</taxon>
        <taxon>Eubacteriales</taxon>
        <taxon>Clostridiales Family XVII. Incertae Sedis</taxon>
        <taxon>Sulfobacillus</taxon>
    </lineage>
</organism>
<name>A0A2T2XFX3_9FIRM</name>
<dbReference type="InterPro" id="IPR036259">
    <property type="entry name" value="MFS_trans_sf"/>
</dbReference>
<feature type="transmembrane region" description="Helical" evidence="7">
    <location>
        <begin position="353"/>
        <end position="375"/>
    </location>
</feature>
<evidence type="ECO:0000313" key="10">
    <source>
        <dbReference type="Proteomes" id="UP000242972"/>
    </source>
</evidence>
<dbReference type="GO" id="GO:0022857">
    <property type="term" value="F:transmembrane transporter activity"/>
    <property type="evidence" value="ECO:0007669"/>
    <property type="project" value="InterPro"/>
</dbReference>
<dbReference type="Proteomes" id="UP000242972">
    <property type="component" value="Unassembled WGS sequence"/>
</dbReference>
<dbReference type="AlphaFoldDB" id="A0A2T2XFX3"/>
<gene>
    <name evidence="9" type="ORF">C7B46_10045</name>
</gene>
<dbReference type="PROSITE" id="PS50850">
    <property type="entry name" value="MFS"/>
    <property type="match status" value="1"/>
</dbReference>
<dbReference type="GO" id="GO:0005886">
    <property type="term" value="C:plasma membrane"/>
    <property type="evidence" value="ECO:0007669"/>
    <property type="project" value="UniProtKB-SubCell"/>
</dbReference>
<keyword evidence="2" id="KW-0813">Transport</keyword>
<keyword evidence="4 7" id="KW-0812">Transmembrane</keyword>
<proteinExistence type="predicted"/>
<dbReference type="PANTHER" id="PTHR43124:SF3">
    <property type="entry name" value="CHLORAMPHENICOL EFFLUX PUMP RV0191"/>
    <property type="match status" value="1"/>
</dbReference>
<accession>A0A2T2XFX3</accession>
<dbReference type="PANTHER" id="PTHR43124">
    <property type="entry name" value="PURINE EFFLUX PUMP PBUE"/>
    <property type="match status" value="1"/>
</dbReference>
<evidence type="ECO:0000256" key="7">
    <source>
        <dbReference type="SAM" id="Phobius"/>
    </source>
</evidence>
<feature type="transmembrane region" description="Helical" evidence="7">
    <location>
        <begin position="314"/>
        <end position="341"/>
    </location>
</feature>
<evidence type="ECO:0000256" key="4">
    <source>
        <dbReference type="ARBA" id="ARBA00022692"/>
    </source>
</evidence>
<feature type="transmembrane region" description="Helical" evidence="7">
    <location>
        <begin position="264"/>
        <end position="284"/>
    </location>
</feature>
<dbReference type="InterPro" id="IPR050189">
    <property type="entry name" value="MFS_Efflux_Transporters"/>
</dbReference>
<comment type="caution">
    <text evidence="9">The sequence shown here is derived from an EMBL/GenBank/DDBJ whole genome shotgun (WGS) entry which is preliminary data.</text>
</comment>
<feature type="domain" description="Major facilitator superfamily (MFS) profile" evidence="8">
    <location>
        <begin position="27"/>
        <end position="403"/>
    </location>
</feature>
<evidence type="ECO:0000259" key="8">
    <source>
        <dbReference type="PROSITE" id="PS50850"/>
    </source>
</evidence>
<feature type="transmembrane region" description="Helical" evidence="7">
    <location>
        <begin position="92"/>
        <end position="111"/>
    </location>
</feature>
<dbReference type="SUPFAM" id="SSF103473">
    <property type="entry name" value="MFS general substrate transporter"/>
    <property type="match status" value="1"/>
</dbReference>
<evidence type="ECO:0000256" key="3">
    <source>
        <dbReference type="ARBA" id="ARBA00022475"/>
    </source>
</evidence>
<dbReference type="InterPro" id="IPR020846">
    <property type="entry name" value="MFS_dom"/>
</dbReference>
<evidence type="ECO:0000256" key="5">
    <source>
        <dbReference type="ARBA" id="ARBA00022989"/>
    </source>
</evidence>
<sequence>MPSGARCARQNDPLHILTRRVGEAVYWSWIANAVGLTFNVSFLLLALLVPIDALKMGLSTTTVGILTAIPGVMQLPTRIISGPMTDVLGERIVLLLTFGLGTIAGLCAGMVSPQILGLALGQLAVGAARGIFWPAAQSFASRLPGNRVQNLGTFTSFTKGGALIGIAIAGSAAMVLGIRAAFLGSSALALLCFLIALRFPRWQPNRSDGGWRRALKGLLPAVRRPFVVNTGLLAFLTAVPQALAQSFYPILLIRAGLSDQWASMLTAAQSLGMILAGLLAAFLVRKLGLKKFALSSSILLVVAFGLTASKPLVWIGIAIFMAGLASGWLNVAFLSLVVGLSDDVERGTNLGMAQGYFVIAMMGTPALTGLVSTQIGLSNSFVWIGVGSLVIAILVAVLWRWAFSAPKAGLHRPLGA</sequence>
<evidence type="ECO:0000256" key="1">
    <source>
        <dbReference type="ARBA" id="ARBA00004651"/>
    </source>
</evidence>
<keyword evidence="6 7" id="KW-0472">Membrane</keyword>
<keyword evidence="5 7" id="KW-1133">Transmembrane helix</keyword>
<evidence type="ECO:0000256" key="2">
    <source>
        <dbReference type="ARBA" id="ARBA00022448"/>
    </source>
</evidence>
<comment type="subcellular location">
    <subcellularLocation>
        <location evidence="1">Cell membrane</location>
        <topology evidence="1">Multi-pass membrane protein</topology>
    </subcellularLocation>
</comment>
<dbReference type="Gene3D" id="1.20.1250.20">
    <property type="entry name" value="MFS general substrate transporter like domains"/>
    <property type="match status" value="2"/>
</dbReference>
<feature type="transmembrane region" description="Helical" evidence="7">
    <location>
        <begin position="182"/>
        <end position="200"/>
    </location>
</feature>
<feature type="transmembrane region" description="Helical" evidence="7">
    <location>
        <begin position="61"/>
        <end position="80"/>
    </location>
</feature>
<dbReference type="Pfam" id="PF07690">
    <property type="entry name" value="MFS_1"/>
    <property type="match status" value="1"/>
</dbReference>
<feature type="transmembrane region" description="Helical" evidence="7">
    <location>
        <begin position="24"/>
        <end position="49"/>
    </location>
</feature>
<dbReference type="EMBL" id="PXYW01000021">
    <property type="protein sequence ID" value="PSR33389.1"/>
    <property type="molecule type" value="Genomic_DNA"/>
</dbReference>
<dbReference type="InterPro" id="IPR011701">
    <property type="entry name" value="MFS"/>
</dbReference>
<keyword evidence="3" id="KW-1003">Cell membrane</keyword>
<feature type="transmembrane region" description="Helical" evidence="7">
    <location>
        <begin position="221"/>
        <end position="244"/>
    </location>
</feature>
<protein>
    <recommendedName>
        <fullName evidence="8">Major facilitator superfamily (MFS) profile domain-containing protein</fullName>
    </recommendedName>
</protein>
<feature type="transmembrane region" description="Helical" evidence="7">
    <location>
        <begin position="381"/>
        <end position="403"/>
    </location>
</feature>